<evidence type="ECO:0000259" key="3">
    <source>
        <dbReference type="Pfam" id="PF03372"/>
    </source>
</evidence>
<dbReference type="RefSeq" id="WP_338886311.1">
    <property type="nucleotide sequence ID" value="NZ_CP147846.1"/>
</dbReference>
<keyword evidence="4" id="KW-0378">Hydrolase</keyword>
<evidence type="ECO:0000256" key="1">
    <source>
        <dbReference type="SAM" id="MobiDB-lite"/>
    </source>
</evidence>
<reference evidence="4 5" key="1">
    <citation type="submission" date="2024-03" db="EMBL/GenBank/DDBJ databases">
        <title>Natural products discovery in diverse microorganisms through a two-stage MS feature dereplication strategy.</title>
        <authorList>
            <person name="Zhang R."/>
        </authorList>
    </citation>
    <scope>NUCLEOTIDE SEQUENCE [LARGE SCALE GENOMIC DNA]</scope>
    <source>
        <strain evidence="4 5">18930</strain>
    </source>
</reference>
<keyword evidence="4" id="KW-0255">Endonuclease</keyword>
<keyword evidence="4" id="KW-0540">Nuclease</keyword>
<dbReference type="Proteomes" id="UP001432000">
    <property type="component" value="Chromosome"/>
</dbReference>
<dbReference type="Gene3D" id="3.60.10.10">
    <property type="entry name" value="Endonuclease/exonuclease/phosphatase"/>
    <property type="match status" value="1"/>
</dbReference>
<protein>
    <submittedName>
        <fullName evidence="4">Endonuclease/exonuclease/phosphatase family protein</fullName>
    </submittedName>
</protein>
<feature type="region of interest" description="Disordered" evidence="1">
    <location>
        <begin position="285"/>
        <end position="309"/>
    </location>
</feature>
<dbReference type="EMBL" id="CP147846">
    <property type="protein sequence ID" value="WXG66873.1"/>
    <property type="molecule type" value="Genomic_DNA"/>
</dbReference>
<feature type="domain" description="Endonuclease/exonuclease/phosphatase" evidence="3">
    <location>
        <begin position="38"/>
        <end position="344"/>
    </location>
</feature>
<evidence type="ECO:0000313" key="5">
    <source>
        <dbReference type="Proteomes" id="UP001432000"/>
    </source>
</evidence>
<gene>
    <name evidence="4" type="ORF">WDS16_16525</name>
</gene>
<dbReference type="InterPro" id="IPR036691">
    <property type="entry name" value="Endo/exonu/phosph_ase_sf"/>
</dbReference>
<feature type="signal peptide" evidence="2">
    <location>
        <begin position="1"/>
        <end position="18"/>
    </location>
</feature>
<keyword evidence="5" id="KW-1185">Reference proteome</keyword>
<dbReference type="GO" id="GO:0004519">
    <property type="term" value="F:endonuclease activity"/>
    <property type="evidence" value="ECO:0007669"/>
    <property type="project" value="UniProtKB-KW"/>
</dbReference>
<accession>A0ABZ2PD66</accession>
<dbReference type="InterPro" id="IPR005135">
    <property type="entry name" value="Endo/exonuclease/phosphatase"/>
</dbReference>
<evidence type="ECO:0000256" key="2">
    <source>
        <dbReference type="SAM" id="SignalP"/>
    </source>
</evidence>
<dbReference type="PROSITE" id="PS51257">
    <property type="entry name" value="PROKAR_LIPOPROTEIN"/>
    <property type="match status" value="1"/>
</dbReference>
<keyword evidence="2" id="KW-0732">Signal</keyword>
<sequence length="353" mass="37942">MKFALTIPLVLAALVLTACSTSSEPAPDDNTRTVRVATFNASLNRAAAGQLLTELSGENAQARSVAEVITENAPDVLLINEFDYSADALGVFRDNYLDGAYPYAFTAPVNTGVDSGLDLDSDGALGGPNDAYGFGQFPGQYGMVVLSKYPIDTTGVRTFQNFPWKDMPDSLLPRDYYGANSDSLRLSSKSHWDVPVDIDGKSVHILASHPTPPSFDGPEDRNGKRNHDEIRLTADYIDGAEYLYDDNGRRGGLESGASFVVLGDQNSDPVDGDSVAGSIQQLLDNQRIQDPAPTSEAGDGTDTADFSDPVPGDLRVDYALPSGDLTVSGSEVYWPADVEHPSDHRMVWVDLEI</sequence>
<dbReference type="Pfam" id="PF03372">
    <property type="entry name" value="Exo_endo_phos"/>
    <property type="match status" value="1"/>
</dbReference>
<feature type="chain" id="PRO_5045860422" evidence="2">
    <location>
        <begin position="19"/>
        <end position="353"/>
    </location>
</feature>
<evidence type="ECO:0000313" key="4">
    <source>
        <dbReference type="EMBL" id="WXG66873.1"/>
    </source>
</evidence>
<organism evidence="4 5">
    <name type="scientific">Rhodococcus sovatensis</name>
    <dbReference type="NCBI Taxonomy" id="1805840"/>
    <lineage>
        <taxon>Bacteria</taxon>
        <taxon>Bacillati</taxon>
        <taxon>Actinomycetota</taxon>
        <taxon>Actinomycetes</taxon>
        <taxon>Mycobacteriales</taxon>
        <taxon>Nocardiaceae</taxon>
        <taxon>Rhodococcus</taxon>
    </lineage>
</organism>
<dbReference type="SUPFAM" id="SSF56219">
    <property type="entry name" value="DNase I-like"/>
    <property type="match status" value="1"/>
</dbReference>
<proteinExistence type="predicted"/>
<name>A0ABZ2PD66_9NOCA</name>